<evidence type="ECO:0000313" key="3">
    <source>
        <dbReference type="Proteomes" id="UP001285263"/>
    </source>
</evidence>
<name>A0ABU5DC21_9BURK</name>
<evidence type="ECO:0000313" key="2">
    <source>
        <dbReference type="EMBL" id="MDY0743268.1"/>
    </source>
</evidence>
<keyword evidence="3" id="KW-1185">Reference proteome</keyword>
<organism evidence="2 3">
    <name type="scientific">Roseateles agri</name>
    <dbReference type="NCBI Taxonomy" id="3098619"/>
    <lineage>
        <taxon>Bacteria</taxon>
        <taxon>Pseudomonadati</taxon>
        <taxon>Pseudomonadota</taxon>
        <taxon>Betaproteobacteria</taxon>
        <taxon>Burkholderiales</taxon>
        <taxon>Sphaerotilaceae</taxon>
        <taxon>Roseateles</taxon>
    </lineage>
</organism>
<dbReference type="Proteomes" id="UP001285263">
    <property type="component" value="Unassembled WGS sequence"/>
</dbReference>
<sequence length="85" mass="8961">MKFLLIVIVIAVVAFMLGAKQRTAEPEERRSTPPTPPPPAPPKAIVRCAQCGLHLPQDEALPGRGGMFCGAAHRTAYEAASGPQA</sequence>
<feature type="compositionally biased region" description="Pro residues" evidence="1">
    <location>
        <begin position="33"/>
        <end position="42"/>
    </location>
</feature>
<evidence type="ECO:0000256" key="1">
    <source>
        <dbReference type="SAM" id="MobiDB-lite"/>
    </source>
</evidence>
<protein>
    <submittedName>
        <fullName evidence="2">PP0621 family protein</fullName>
    </submittedName>
</protein>
<dbReference type="RefSeq" id="WP_320421131.1">
    <property type="nucleotide sequence ID" value="NZ_JAXCLA010000001.1"/>
</dbReference>
<proteinExistence type="predicted"/>
<reference evidence="2 3" key="1">
    <citation type="submission" date="2023-11" db="EMBL/GenBank/DDBJ databases">
        <title>Paucibacter sp. nov., isolated from fresh soil in Korea.</title>
        <authorList>
            <person name="Le N.T.T."/>
        </authorList>
    </citation>
    <scope>NUCLEOTIDE SEQUENCE [LARGE SCALE GENOMIC DNA]</scope>
    <source>
        <strain evidence="2 3">R3-3</strain>
    </source>
</reference>
<dbReference type="EMBL" id="JAXCLA010000001">
    <property type="protein sequence ID" value="MDY0743268.1"/>
    <property type="molecule type" value="Genomic_DNA"/>
</dbReference>
<feature type="region of interest" description="Disordered" evidence="1">
    <location>
        <begin position="21"/>
        <end position="43"/>
    </location>
</feature>
<dbReference type="NCBIfam" id="NF041023">
    <property type="entry name" value="PP0621_fam"/>
    <property type="match status" value="1"/>
</dbReference>
<feature type="compositionally biased region" description="Basic and acidic residues" evidence="1">
    <location>
        <begin position="22"/>
        <end position="31"/>
    </location>
</feature>
<dbReference type="InterPro" id="IPR049708">
    <property type="entry name" value="PP0621-like"/>
</dbReference>
<gene>
    <name evidence="2" type="ORF">SNE35_02055</name>
</gene>
<comment type="caution">
    <text evidence="2">The sequence shown here is derived from an EMBL/GenBank/DDBJ whole genome shotgun (WGS) entry which is preliminary data.</text>
</comment>
<accession>A0ABU5DC21</accession>